<proteinExistence type="predicted"/>
<feature type="transmembrane region" description="Helical" evidence="1">
    <location>
        <begin position="66"/>
        <end position="90"/>
    </location>
</feature>
<protein>
    <submittedName>
        <fullName evidence="2">Uncharacterized protein</fullName>
    </submittedName>
</protein>
<evidence type="ECO:0000256" key="1">
    <source>
        <dbReference type="SAM" id="Phobius"/>
    </source>
</evidence>
<dbReference type="AlphaFoldDB" id="A0A8D8XIA2"/>
<keyword evidence="1" id="KW-1133">Transmembrane helix</keyword>
<reference evidence="2" key="1">
    <citation type="submission" date="2021-05" db="EMBL/GenBank/DDBJ databases">
        <authorList>
            <person name="Alioto T."/>
            <person name="Alioto T."/>
            <person name="Gomez Garrido J."/>
        </authorList>
    </citation>
    <scope>NUCLEOTIDE SEQUENCE</scope>
</reference>
<evidence type="ECO:0000313" key="2">
    <source>
        <dbReference type="EMBL" id="CAG6695989.1"/>
    </source>
</evidence>
<accession>A0A8D8XIA2</accession>
<keyword evidence="1" id="KW-0812">Transmembrane</keyword>
<sequence>MYTILPLYMYTYNKAIDIYIYPYSHIHFIINKISRYLGIVNLLHSEDVEAFDGILQFVSGSRLRKFVYFFSAFYLFCSAYFFSLLVVSILLHIRSFQYLCKIFYFQRYPYALFLSWKCICTGFHTVLVCAST</sequence>
<feature type="transmembrane region" description="Helical" evidence="1">
    <location>
        <begin position="110"/>
        <end position="130"/>
    </location>
</feature>
<name>A0A8D8XIA2_9HEMI</name>
<dbReference type="EMBL" id="HBUF01326474">
    <property type="protein sequence ID" value="CAG6695989.1"/>
    <property type="molecule type" value="Transcribed_RNA"/>
</dbReference>
<keyword evidence="1" id="KW-0472">Membrane</keyword>
<organism evidence="2">
    <name type="scientific">Cacopsylla melanoneura</name>
    <dbReference type="NCBI Taxonomy" id="428564"/>
    <lineage>
        <taxon>Eukaryota</taxon>
        <taxon>Metazoa</taxon>
        <taxon>Ecdysozoa</taxon>
        <taxon>Arthropoda</taxon>
        <taxon>Hexapoda</taxon>
        <taxon>Insecta</taxon>
        <taxon>Pterygota</taxon>
        <taxon>Neoptera</taxon>
        <taxon>Paraneoptera</taxon>
        <taxon>Hemiptera</taxon>
        <taxon>Sternorrhyncha</taxon>
        <taxon>Psylloidea</taxon>
        <taxon>Psyllidae</taxon>
        <taxon>Psyllinae</taxon>
        <taxon>Cacopsylla</taxon>
    </lineage>
</organism>